<gene>
    <name evidence="3" type="ORF">VSS37_00055</name>
</gene>
<keyword evidence="2" id="KW-0732">Signal</keyword>
<organism evidence="3 4">
    <name type="scientific">Candidatus Thiothrix phosphatis</name>
    <dbReference type="NCBI Taxonomy" id="3112415"/>
    <lineage>
        <taxon>Bacteria</taxon>
        <taxon>Pseudomonadati</taxon>
        <taxon>Pseudomonadota</taxon>
        <taxon>Gammaproteobacteria</taxon>
        <taxon>Thiotrichales</taxon>
        <taxon>Thiotrichaceae</taxon>
        <taxon>Thiothrix</taxon>
    </lineage>
</organism>
<evidence type="ECO:0000256" key="1">
    <source>
        <dbReference type="SAM" id="MobiDB-lite"/>
    </source>
</evidence>
<evidence type="ECO:0000313" key="4">
    <source>
        <dbReference type="Proteomes" id="UP001308005"/>
    </source>
</evidence>
<feature type="region of interest" description="Disordered" evidence="1">
    <location>
        <begin position="105"/>
        <end position="134"/>
    </location>
</feature>
<name>A0ABU6CR72_9GAMM</name>
<dbReference type="RefSeq" id="WP_324692552.1">
    <property type="nucleotide sequence ID" value="NZ_JAYMYJ010000002.1"/>
</dbReference>
<dbReference type="EMBL" id="JAYMYJ010000002">
    <property type="protein sequence ID" value="MEB4589361.1"/>
    <property type="molecule type" value="Genomic_DNA"/>
</dbReference>
<proteinExistence type="predicted"/>
<evidence type="ECO:0000313" key="3">
    <source>
        <dbReference type="EMBL" id="MEB4589361.1"/>
    </source>
</evidence>
<protein>
    <submittedName>
        <fullName evidence="3">Uncharacterized protein</fullName>
    </submittedName>
</protein>
<feature type="chain" id="PRO_5046275810" evidence="2">
    <location>
        <begin position="25"/>
        <end position="134"/>
    </location>
</feature>
<comment type="caution">
    <text evidence="3">The sequence shown here is derived from an EMBL/GenBank/DDBJ whole genome shotgun (WGS) entry which is preliminary data.</text>
</comment>
<feature type="compositionally biased region" description="Basic and acidic residues" evidence="1">
    <location>
        <begin position="118"/>
        <end position="134"/>
    </location>
</feature>
<reference evidence="4" key="1">
    <citation type="submission" date="2023-07" db="EMBL/GenBank/DDBJ databases">
        <title>The carbon used by Thiothrix.</title>
        <authorList>
            <person name="Chen L."/>
        </authorList>
    </citation>
    <scope>NUCLEOTIDE SEQUENCE [LARGE SCALE GENOMIC DNA]</scope>
</reference>
<feature type="signal peptide" evidence="2">
    <location>
        <begin position="1"/>
        <end position="24"/>
    </location>
</feature>
<dbReference type="Proteomes" id="UP001308005">
    <property type="component" value="Unassembled WGS sequence"/>
</dbReference>
<keyword evidence="4" id="KW-1185">Reference proteome</keyword>
<sequence>MKISSLFSGALVAGVLFASTAALAAPQPFHNRVDVNIPQLEMRIDAGIKSGKLTPTEAHQLRTELRQLSVSVKSAMKDRKITKWERTSLDSKEAALNRHITKLSNNKSVVSKHPVKPGFDHRTPFKPDQGRNWR</sequence>
<evidence type="ECO:0000256" key="2">
    <source>
        <dbReference type="SAM" id="SignalP"/>
    </source>
</evidence>
<accession>A0ABU6CR72</accession>